<dbReference type="HOGENOM" id="CLU_066239_0_0_1"/>
<evidence type="ECO:0000256" key="4">
    <source>
        <dbReference type="ARBA" id="ARBA00022989"/>
    </source>
</evidence>
<evidence type="ECO:0000256" key="3">
    <source>
        <dbReference type="ARBA" id="ARBA00022692"/>
    </source>
</evidence>
<comment type="similarity">
    <text evidence="2">Belongs to the unc-50 family.</text>
</comment>
<dbReference type="OrthoDB" id="10027013at2759"/>
<evidence type="ECO:0000256" key="1">
    <source>
        <dbReference type="ARBA" id="ARBA00004141"/>
    </source>
</evidence>
<dbReference type="GO" id="GO:0000139">
    <property type="term" value="C:Golgi membrane"/>
    <property type="evidence" value="ECO:0000318"/>
    <property type="project" value="GO_Central"/>
</dbReference>
<accession>B3RXV9</accession>
<dbReference type="FunCoup" id="B3RXV9">
    <property type="interactions" value="2333"/>
</dbReference>
<evidence type="ECO:0000313" key="8">
    <source>
        <dbReference type="Proteomes" id="UP000009022"/>
    </source>
</evidence>
<evidence type="ECO:0000256" key="2">
    <source>
        <dbReference type="ARBA" id="ARBA00006293"/>
    </source>
</evidence>
<dbReference type="GeneID" id="6754030"/>
<reference evidence="7 8" key="1">
    <citation type="journal article" date="2008" name="Nature">
        <title>The Trichoplax genome and the nature of placozoans.</title>
        <authorList>
            <person name="Srivastava M."/>
            <person name="Begovic E."/>
            <person name="Chapman J."/>
            <person name="Putnam N.H."/>
            <person name="Hellsten U."/>
            <person name="Kawashima T."/>
            <person name="Kuo A."/>
            <person name="Mitros T."/>
            <person name="Salamov A."/>
            <person name="Carpenter M.L."/>
            <person name="Signorovitch A.Y."/>
            <person name="Moreno M.A."/>
            <person name="Kamm K."/>
            <person name="Grimwood J."/>
            <person name="Schmutz J."/>
            <person name="Shapiro H."/>
            <person name="Grigoriev I.V."/>
            <person name="Buss L.W."/>
            <person name="Schierwater B."/>
            <person name="Dellaporta S.L."/>
            <person name="Rokhsar D.S."/>
        </authorList>
    </citation>
    <scope>NUCLEOTIDE SEQUENCE [LARGE SCALE GENOMIC DNA]</scope>
    <source>
        <strain evidence="7 8">Grell-BS-1999</strain>
    </source>
</reference>
<dbReference type="PhylomeDB" id="B3RXV9"/>
<dbReference type="PANTHER" id="PTHR12841:SF6">
    <property type="entry name" value="PROTEIN UNC-50 HOMOLOG"/>
    <property type="match status" value="1"/>
</dbReference>
<evidence type="ECO:0000256" key="5">
    <source>
        <dbReference type="ARBA" id="ARBA00023136"/>
    </source>
</evidence>
<dbReference type="AlphaFoldDB" id="B3RXV9"/>
<dbReference type="InterPro" id="IPR007881">
    <property type="entry name" value="UNC-50"/>
</dbReference>
<keyword evidence="5 6" id="KW-0472">Membrane</keyword>
<dbReference type="RefSeq" id="XP_002112386.1">
    <property type="nucleotide sequence ID" value="XM_002112350.1"/>
</dbReference>
<organism evidence="7 8">
    <name type="scientific">Trichoplax adhaerens</name>
    <name type="common">Trichoplax reptans</name>
    <dbReference type="NCBI Taxonomy" id="10228"/>
    <lineage>
        <taxon>Eukaryota</taxon>
        <taxon>Metazoa</taxon>
        <taxon>Placozoa</taxon>
        <taxon>Uniplacotomia</taxon>
        <taxon>Trichoplacea</taxon>
        <taxon>Trichoplacidae</taxon>
        <taxon>Trichoplax</taxon>
    </lineage>
</organism>
<feature type="transmembrane region" description="Helical" evidence="6">
    <location>
        <begin position="136"/>
        <end position="156"/>
    </location>
</feature>
<keyword evidence="3 6" id="KW-0812">Transmembrane</keyword>
<feature type="transmembrane region" description="Helical" evidence="6">
    <location>
        <begin position="207"/>
        <end position="229"/>
    </location>
</feature>
<feature type="transmembrane region" description="Helical" evidence="6">
    <location>
        <begin position="93"/>
        <end position="116"/>
    </location>
</feature>
<dbReference type="EMBL" id="DS985245">
    <property type="protein sequence ID" value="EDV24496.1"/>
    <property type="molecule type" value="Genomic_DNA"/>
</dbReference>
<feature type="transmembrane region" description="Helical" evidence="6">
    <location>
        <begin position="64"/>
        <end position="86"/>
    </location>
</feature>
<dbReference type="KEGG" id="tad:TRIADDRAFT_24802"/>
<keyword evidence="8" id="KW-1185">Reference proteome</keyword>
<dbReference type="Proteomes" id="UP000009022">
    <property type="component" value="Unassembled WGS sequence"/>
</dbReference>
<comment type="subcellular location">
    <subcellularLocation>
        <location evidence="1">Membrane</location>
        <topology evidence="1">Multi-pass membrane protein</topology>
    </subcellularLocation>
</comment>
<gene>
    <name evidence="7" type="ORF">TRIADDRAFT_24802</name>
</gene>
<keyword evidence="4 6" id="KW-1133">Transmembrane helix</keyword>
<dbReference type="OMA" id="YRNFMYR"/>
<protein>
    <submittedName>
        <fullName evidence="7">Uncharacterized protein</fullName>
    </submittedName>
</protein>
<dbReference type="PANTHER" id="PTHR12841">
    <property type="entry name" value="PROTEIN UNC-50 HOMOLOG"/>
    <property type="match status" value="1"/>
</dbReference>
<dbReference type="eggNOG" id="KOG3012">
    <property type="taxonomic scope" value="Eukaryota"/>
</dbReference>
<dbReference type="InParanoid" id="B3RXV9"/>
<name>B3RXV9_TRIAD</name>
<dbReference type="Pfam" id="PF05216">
    <property type="entry name" value="UNC-50"/>
    <property type="match status" value="1"/>
</dbReference>
<evidence type="ECO:0000313" key="7">
    <source>
        <dbReference type="EMBL" id="EDV24496.1"/>
    </source>
</evidence>
<proteinExistence type="inferred from homology"/>
<evidence type="ECO:0000256" key="6">
    <source>
        <dbReference type="SAM" id="Phobius"/>
    </source>
</evidence>
<dbReference type="STRING" id="10228.B3RXV9"/>
<dbReference type="CTD" id="6754030"/>
<sequence>MTKCLSSSRKRYQYFQRLIKFREMDFEFAMWQMLYLCVSPRKVYRNFHYRHQTKHQWARDDPAFLVLLAMALCISSIGFAIVLKLNVLAFVKFLFWVIFIDCIGVGLAIGTLLWFITNKYLKEKQSHGSEQSVEWLYSFDVHLNAFFPLLIVLHVVQMIFMPVIIDQPYFISCLIGNSLWLIALIYYNYVTFLGYSALPFLKNTVVILYPVLAFILIYIFSLIFGWNIGKSVMTFYRYRIL</sequence>